<dbReference type="InterPro" id="IPR000306">
    <property type="entry name" value="Znf_FYVE"/>
</dbReference>
<protein>
    <submittedName>
        <fullName evidence="6">FYVE-type domain-containing protein</fullName>
    </submittedName>
</protein>
<dbReference type="SUPFAM" id="SSF57903">
    <property type="entry name" value="FYVE/PHD zinc finger"/>
    <property type="match status" value="1"/>
</dbReference>
<dbReference type="InterPro" id="IPR011011">
    <property type="entry name" value="Znf_FYVE_PHD"/>
</dbReference>
<dbReference type="GO" id="GO:0008270">
    <property type="term" value="F:zinc ion binding"/>
    <property type="evidence" value="ECO:0007669"/>
    <property type="project" value="UniProtKB-KW"/>
</dbReference>
<keyword evidence="3" id="KW-0862">Zinc</keyword>
<reference evidence="7" key="1">
    <citation type="submission" date="2010-08" db="EMBL/GenBank/DDBJ databases">
        <authorList>
            <consortium name="Caenorhabditis japonica Sequencing Consortium"/>
            <person name="Wilson R.K."/>
        </authorList>
    </citation>
    <scope>NUCLEOTIDE SEQUENCE [LARGE SCALE GENOMIC DNA]</scope>
    <source>
        <strain evidence="7">DF5081</strain>
    </source>
</reference>
<dbReference type="Pfam" id="PF01363">
    <property type="entry name" value="FYVE"/>
    <property type="match status" value="1"/>
</dbReference>
<name>A0A8R1J0Z8_CAEJA</name>
<evidence type="ECO:0000313" key="7">
    <source>
        <dbReference type="Proteomes" id="UP000005237"/>
    </source>
</evidence>
<evidence type="ECO:0000259" key="5">
    <source>
        <dbReference type="PROSITE" id="PS50178"/>
    </source>
</evidence>
<reference evidence="6" key="2">
    <citation type="submission" date="2022-06" db="UniProtKB">
        <authorList>
            <consortium name="EnsemblMetazoa"/>
        </authorList>
    </citation>
    <scope>IDENTIFICATION</scope>
    <source>
        <strain evidence="6">DF5081</strain>
    </source>
</reference>
<accession>A0A8R1J0Z8</accession>
<feature type="domain" description="FYVE-type" evidence="5">
    <location>
        <begin position="1"/>
        <end position="52"/>
    </location>
</feature>
<keyword evidence="1" id="KW-0479">Metal-binding</keyword>
<dbReference type="Gene3D" id="3.30.40.10">
    <property type="entry name" value="Zinc/RING finger domain, C3HC4 (zinc finger)"/>
    <property type="match status" value="1"/>
</dbReference>
<dbReference type="PANTHER" id="PTHR46189:SF1">
    <property type="entry name" value="LD41958P"/>
    <property type="match status" value="1"/>
</dbReference>
<dbReference type="Proteomes" id="UP000005237">
    <property type="component" value="Unassembled WGS sequence"/>
</dbReference>
<evidence type="ECO:0000313" key="6">
    <source>
        <dbReference type="EnsemblMetazoa" id="CJA42374.1"/>
    </source>
</evidence>
<dbReference type="InterPro" id="IPR017455">
    <property type="entry name" value="Znf_FYVE-rel"/>
</dbReference>
<sequence>MWQRKVVGLRQHHCRTCGSAVCGSCCDNWTTYPPMGYETKVRICNDCNARMKDNPQNFNLTPLAISHEIRTGITAMHLQETLGLLATSGQNRVVMIWDVRNVCSASPSSASTSYQ</sequence>
<dbReference type="EnsemblMetazoa" id="CJA42374.1">
    <property type="protein sequence ID" value="CJA42374.1"/>
    <property type="gene ID" value="WBGene00218222"/>
</dbReference>
<dbReference type="PROSITE" id="PS50178">
    <property type="entry name" value="ZF_FYVE"/>
    <property type="match status" value="1"/>
</dbReference>
<dbReference type="InterPro" id="IPR013083">
    <property type="entry name" value="Znf_RING/FYVE/PHD"/>
</dbReference>
<keyword evidence="7" id="KW-1185">Reference proteome</keyword>
<dbReference type="SMART" id="SM00064">
    <property type="entry name" value="FYVE"/>
    <property type="match status" value="1"/>
</dbReference>
<keyword evidence="2 4" id="KW-0863">Zinc-finger</keyword>
<evidence type="ECO:0000256" key="1">
    <source>
        <dbReference type="ARBA" id="ARBA00022723"/>
    </source>
</evidence>
<evidence type="ECO:0000256" key="2">
    <source>
        <dbReference type="ARBA" id="ARBA00022771"/>
    </source>
</evidence>
<dbReference type="AlphaFoldDB" id="A0A8R1J0Z8"/>
<proteinExistence type="predicted"/>
<dbReference type="GO" id="GO:0005769">
    <property type="term" value="C:early endosome"/>
    <property type="evidence" value="ECO:0007669"/>
    <property type="project" value="TreeGrafter"/>
</dbReference>
<dbReference type="InterPro" id="IPR042234">
    <property type="entry name" value="WDFY1/WDFY2"/>
</dbReference>
<dbReference type="FunFam" id="3.30.40.10:FF:000105">
    <property type="entry name" value="WD repeat and FYVE domain-containing protein 2"/>
    <property type="match status" value="1"/>
</dbReference>
<organism evidence="6 7">
    <name type="scientific">Caenorhabditis japonica</name>
    <dbReference type="NCBI Taxonomy" id="281687"/>
    <lineage>
        <taxon>Eukaryota</taxon>
        <taxon>Metazoa</taxon>
        <taxon>Ecdysozoa</taxon>
        <taxon>Nematoda</taxon>
        <taxon>Chromadorea</taxon>
        <taxon>Rhabditida</taxon>
        <taxon>Rhabditina</taxon>
        <taxon>Rhabditomorpha</taxon>
        <taxon>Rhabditoidea</taxon>
        <taxon>Rhabditidae</taxon>
        <taxon>Peloderinae</taxon>
        <taxon>Caenorhabditis</taxon>
    </lineage>
</organism>
<dbReference type="PANTHER" id="PTHR46189">
    <property type="entry name" value="LD41958P"/>
    <property type="match status" value="1"/>
</dbReference>
<evidence type="ECO:0000256" key="4">
    <source>
        <dbReference type="PROSITE-ProRule" id="PRU00091"/>
    </source>
</evidence>
<evidence type="ECO:0000256" key="3">
    <source>
        <dbReference type="ARBA" id="ARBA00022833"/>
    </source>
</evidence>